<feature type="domain" description="AB hydrolase-1" evidence="2">
    <location>
        <begin position="1"/>
        <end position="221"/>
    </location>
</feature>
<dbReference type="PANTHER" id="PTHR46118:SF4">
    <property type="entry name" value="PROTEIN ABHD11"/>
    <property type="match status" value="1"/>
</dbReference>
<evidence type="ECO:0000313" key="3">
    <source>
        <dbReference type="EMBL" id="URJ28426.1"/>
    </source>
</evidence>
<dbReference type="Proteomes" id="UP001056209">
    <property type="component" value="Chromosome"/>
</dbReference>
<dbReference type="GO" id="GO:0016787">
    <property type="term" value="F:hydrolase activity"/>
    <property type="evidence" value="ECO:0007669"/>
    <property type="project" value="UniProtKB-KW"/>
</dbReference>
<accession>A0A9Q8TYK3</accession>
<evidence type="ECO:0000256" key="1">
    <source>
        <dbReference type="ARBA" id="ARBA00022801"/>
    </source>
</evidence>
<evidence type="ECO:0000259" key="2">
    <source>
        <dbReference type="Pfam" id="PF00561"/>
    </source>
</evidence>
<dbReference type="AlphaFoldDB" id="A0A9Q8TYK3"/>
<sequence>MIHGLFGNLSNLGIIAENLAQYCCVVQVDLRNHGRSPHAKSMTYSVMARDILGLLDQLLIKKCIVVGYSMGGKVAMRLCTLAAERVSKVVVIDIAPVKYSIYKHDNIFDAIEYVSISGVKNRDEAAYLMQRYFIDQTLILFLLKSFRQGSWMFNIASIRDNYKHISGWNTYQTWWGPVLFIRGSLSSYIDNCYLHDIYHQFPQARIHMISNASHWVHWDNPLDVLSAINEFIIH</sequence>
<keyword evidence="1 3" id="KW-0378">Hydrolase</keyword>
<evidence type="ECO:0000313" key="4">
    <source>
        <dbReference type="Proteomes" id="UP001056209"/>
    </source>
</evidence>
<organism evidence="3 4">
    <name type="scientific">Candidatus Blochmannia vicinus</name>
    <name type="common">nom. nud.</name>
    <dbReference type="NCBI Taxonomy" id="251540"/>
    <lineage>
        <taxon>Bacteria</taxon>
        <taxon>Pseudomonadati</taxon>
        <taxon>Pseudomonadota</taxon>
        <taxon>Gammaproteobacteria</taxon>
        <taxon>Enterobacterales</taxon>
        <taxon>Enterobacteriaceae</taxon>
        <taxon>ant endosymbionts</taxon>
        <taxon>Candidatus Blochmanniella</taxon>
    </lineage>
</organism>
<reference evidence="3" key="1">
    <citation type="submission" date="2022-05" db="EMBL/GenBank/DDBJ databases">
        <title>Impact of host demography and evolutionary history on endosymbiont molecular evolution: a test in carpenter ants (Genus Camponotus) and their Blochmannia endosymbionts.</title>
        <authorList>
            <person name="Manthey J.D."/>
            <person name="Giron J.C."/>
            <person name="Hruska J.P."/>
        </authorList>
    </citation>
    <scope>NUCLEOTIDE SEQUENCE</scope>
    <source>
        <strain evidence="3">C-039</strain>
    </source>
</reference>
<dbReference type="InterPro" id="IPR000073">
    <property type="entry name" value="AB_hydrolase_1"/>
</dbReference>
<dbReference type="PANTHER" id="PTHR46118">
    <property type="entry name" value="PROTEIN ABHD11"/>
    <property type="match status" value="1"/>
</dbReference>
<dbReference type="Gene3D" id="3.40.50.1820">
    <property type="entry name" value="alpha/beta hydrolase"/>
    <property type="match status" value="1"/>
</dbReference>
<proteinExistence type="predicted"/>
<gene>
    <name evidence="3" type="ORF">M9393_01580</name>
</gene>
<dbReference type="Pfam" id="PF00561">
    <property type="entry name" value="Abhydrolase_1"/>
    <property type="match status" value="1"/>
</dbReference>
<dbReference type="SUPFAM" id="SSF53474">
    <property type="entry name" value="alpha/beta-Hydrolases"/>
    <property type="match status" value="1"/>
</dbReference>
<protein>
    <submittedName>
        <fullName evidence="3">Alpha/beta fold hydrolase</fullName>
    </submittedName>
</protein>
<dbReference type="InterPro" id="IPR029058">
    <property type="entry name" value="AB_hydrolase_fold"/>
</dbReference>
<dbReference type="EMBL" id="CP097753">
    <property type="protein sequence ID" value="URJ28426.1"/>
    <property type="molecule type" value="Genomic_DNA"/>
</dbReference>
<name>A0A9Q8TYK3_9ENTR</name>